<dbReference type="AlphaFoldDB" id="A0A6P7WU21"/>
<dbReference type="GO" id="GO:0000387">
    <property type="term" value="P:spliceosomal snRNP assembly"/>
    <property type="evidence" value="ECO:0007669"/>
    <property type="project" value="InterPro"/>
</dbReference>
<proteinExistence type="predicted"/>
<dbReference type="FunCoup" id="A0A6P7WU21">
    <property type="interactions" value="1492"/>
</dbReference>
<keyword evidence="1" id="KW-1185">Reference proteome</keyword>
<dbReference type="PANTHER" id="PTHR15571:SF2">
    <property type="entry name" value="GEM-ASSOCIATED PROTEIN 4"/>
    <property type="match status" value="1"/>
</dbReference>
<dbReference type="RefSeq" id="XP_030041720.1">
    <property type="nucleotide sequence ID" value="XM_030185860.1"/>
</dbReference>
<name>A0A6P7WU21_9AMPH</name>
<dbReference type="PANTHER" id="PTHR15571">
    <property type="entry name" value="GEM-ASSOCIATED PROTEIN 4"/>
    <property type="match status" value="1"/>
</dbReference>
<gene>
    <name evidence="2" type="primary">GEMIN4</name>
</gene>
<organism evidence="1 2">
    <name type="scientific">Microcaecilia unicolor</name>
    <dbReference type="NCBI Taxonomy" id="1415580"/>
    <lineage>
        <taxon>Eukaryota</taxon>
        <taxon>Metazoa</taxon>
        <taxon>Chordata</taxon>
        <taxon>Craniata</taxon>
        <taxon>Vertebrata</taxon>
        <taxon>Euteleostomi</taxon>
        <taxon>Amphibia</taxon>
        <taxon>Gymnophiona</taxon>
        <taxon>Siphonopidae</taxon>
        <taxon>Microcaecilia</taxon>
    </lineage>
</organism>
<dbReference type="GeneID" id="115456643"/>
<dbReference type="InterPro" id="IPR033265">
    <property type="entry name" value="GEMIN4"/>
</dbReference>
<dbReference type="GO" id="GO:0006364">
    <property type="term" value="P:rRNA processing"/>
    <property type="evidence" value="ECO:0007669"/>
    <property type="project" value="InterPro"/>
</dbReference>
<dbReference type="GO" id="GO:0032797">
    <property type="term" value="C:SMN complex"/>
    <property type="evidence" value="ECO:0007669"/>
    <property type="project" value="InterPro"/>
</dbReference>
<sequence length="1086" mass="123285">MHFSVGQRKYTAMDLAGPWNVCGQMTVLQGGFLLAEKLCHPKILKEIKKPDWALVGQPITVALKEINTVWDSQAPRPQSEDWTKRALAIIWAKILISRSKIDATEIEKKWKEDIFFSVGRMIPSINHVVLFELLKTLKVSKVFVELLLALPATLCCEELTLFVDYVASETSVEDINTFLDTWWAIMKHNEQKDETANIFSVVVNQYISASSDDFCLSPKRFKYDPDCLQTFVPGAGIVMALLDGLNRMKGNIASSKLKCFALANLAESLSVCALLDKDSDLLPIEIYLEKLATVIFVWQSDKKTQCHQNSLAAKVKEAERNVCAATVASDLKLSHESRCLGFQILKDLLLLWGDKCALVTTSDEEVCYESYRMRESLAFLVQHLNCFRETISLCGDERETVEDLRHSILSILEKIMKLNLKGRHDIVASIAVIIIKDRMVRYKEMCSLFASQRSWAFSTDWVDCLDENRVLFQEPELVFKLLETIMSSTFPDDMSEIKRTAEIILNCFNELSLPDKNRVLSGVLSTVGRKGLSQRLKMFTAGFQEELNTAFNQIAQSVSDQGLTKAASNVARLALLNPEATLKKACHFAVLNIGAHRFLAQILSSLPALSFKDTQNVEGTTTLLIDCLKVVCWGKLSSAREERQFLAFLTSFMESFETSEHQHSSAPLLLPADVTRVFVLPYLVDNFVNIQLSLQILHRALNIQKCVNGKGNHWVLSCSPFPLILSLCKLINGYTKYWQHSEAPPHLTMESKDLLVDILMQLCDVVILESQAFPESWTKSLFWLHRKMEHLDWTVCLRLKTLFGDHFKNEVPAPLFEVSRLSEDEWTPLQLREYGQGTGLMAWLECCCISWSMKDQMLSFLAVDTGSPEVINLFSKGFLVALIQVLPWCSPGEWKFLAGVVKSLLQKKFLHVPYSLEYVQFMPLLNLKPFTYDLQFSVLLLRGFQLLCSPSCSNWLPLEGWKHVARLYCSSIVEILESVKSRTSDQDVQEHRKQESDCIQEALFVYTQVFCHLLHIIAMMPDDSCEPLYFLSLEVLTLYEETAGADTSVNNLLRRTNEQHFLRSVAENVSNGEQRSTLLQKIGTFT</sequence>
<dbReference type="Proteomes" id="UP000515156">
    <property type="component" value="Chromosome 13"/>
</dbReference>
<evidence type="ECO:0000313" key="1">
    <source>
        <dbReference type="Proteomes" id="UP000515156"/>
    </source>
</evidence>
<dbReference type="OrthoDB" id="9875414at2759"/>
<dbReference type="CTD" id="50628"/>
<dbReference type="KEGG" id="muo:115456643"/>
<reference evidence="2" key="1">
    <citation type="submission" date="2025-08" db="UniProtKB">
        <authorList>
            <consortium name="RefSeq"/>
        </authorList>
    </citation>
    <scope>IDENTIFICATION</scope>
</reference>
<accession>A0A6P7WU21</accession>
<dbReference type="InParanoid" id="A0A6P7WU21"/>
<evidence type="ECO:0000313" key="2">
    <source>
        <dbReference type="RefSeq" id="XP_030041720.1"/>
    </source>
</evidence>
<protein>
    <submittedName>
        <fullName evidence="2">Gem-associated protein 4 isoform X1</fullName>
    </submittedName>
</protein>